<dbReference type="InterPro" id="IPR032466">
    <property type="entry name" value="Metal_Hydrolase"/>
</dbReference>
<proteinExistence type="predicted"/>
<dbReference type="InterPro" id="IPR052358">
    <property type="entry name" value="Aro_Compnd_Degr_Hydrolases"/>
</dbReference>
<sequence>MSSEIPFCEAARNVVRRPGLAIPAKSCDTHAHVFGRHEDYPFIPNRTYTPPEASLAQYLELHRMLGIERGVLVQPSVYGTDNRLHLHALRELRERGHDYRGVCVVDPDISSAELQELHGAGFRGVRMNLLFRGGLQWEDVLRLADRIAGMGWHLQFLINVSDCDDIMDRVPDLSVPVVFDHMGHVPAAPGVDNSGFQKLLKLLEGNKAWVKLSGSYRVTMQGEYPYPDVVDVARALVAANADRCVWGSDWPHPHFPGLMPDDTDLLEDMAVWVPDAAVRERILMSNPSRLYDFDD</sequence>
<protein>
    <submittedName>
        <fullName evidence="2">GntR family transcriptional regulator</fullName>
    </submittedName>
</protein>
<dbReference type="EMBL" id="CP017715">
    <property type="protein sequence ID" value="AOY88483.1"/>
    <property type="molecule type" value="Genomic_DNA"/>
</dbReference>
<dbReference type="OrthoDB" id="9787654at2"/>
<accession>A0A1D9GLG8</accession>
<reference evidence="2 3" key="1">
    <citation type="submission" date="2016-10" db="EMBL/GenBank/DDBJ databases">
        <title>Marinobacter salinus sp. nov., a moderately halophilic bacterium isolated from a tidal flat environment.</title>
        <authorList>
            <person name="Park S.-J."/>
        </authorList>
    </citation>
    <scope>NUCLEOTIDE SEQUENCE [LARGE SCALE GENOMIC DNA]</scope>
    <source>
        <strain evidence="2 3">Hb8</strain>
    </source>
</reference>
<dbReference type="KEGG" id="msq:BKP64_10085"/>
<gene>
    <name evidence="2" type="ORF">BKP64_10085</name>
</gene>
<name>A0A1D9GLG8_9GAMM</name>
<dbReference type="AlphaFoldDB" id="A0A1D9GLG8"/>
<dbReference type="SUPFAM" id="SSF51556">
    <property type="entry name" value="Metallo-dependent hydrolases"/>
    <property type="match status" value="1"/>
</dbReference>
<evidence type="ECO:0000313" key="2">
    <source>
        <dbReference type="EMBL" id="AOY88483.1"/>
    </source>
</evidence>
<dbReference type="RefSeq" id="WP_070969298.1">
    <property type="nucleotide sequence ID" value="NZ_CP017715.1"/>
</dbReference>
<dbReference type="PANTHER" id="PTHR35563:SF2">
    <property type="entry name" value="BARREL METAL-DEPENDENT HYDROLASE, PUTATIVE (AFU_ORTHOLOGUE AFUA_1G16240)-RELATED"/>
    <property type="match status" value="1"/>
</dbReference>
<keyword evidence="3" id="KW-1185">Reference proteome</keyword>
<dbReference type="Pfam" id="PF04909">
    <property type="entry name" value="Amidohydro_2"/>
    <property type="match status" value="1"/>
</dbReference>
<dbReference type="GO" id="GO:0016787">
    <property type="term" value="F:hydrolase activity"/>
    <property type="evidence" value="ECO:0007669"/>
    <property type="project" value="InterPro"/>
</dbReference>
<dbReference type="Gene3D" id="3.20.20.140">
    <property type="entry name" value="Metal-dependent hydrolases"/>
    <property type="match status" value="1"/>
</dbReference>
<dbReference type="InterPro" id="IPR006680">
    <property type="entry name" value="Amidohydro-rel"/>
</dbReference>
<feature type="domain" description="Amidohydrolase-related" evidence="1">
    <location>
        <begin position="27"/>
        <end position="293"/>
    </location>
</feature>
<evidence type="ECO:0000259" key="1">
    <source>
        <dbReference type="Pfam" id="PF04909"/>
    </source>
</evidence>
<dbReference type="Proteomes" id="UP000177445">
    <property type="component" value="Chromosome"/>
</dbReference>
<organism evidence="2 3">
    <name type="scientific">Marinobacter salinus</name>
    <dbReference type="NCBI Taxonomy" id="1874317"/>
    <lineage>
        <taxon>Bacteria</taxon>
        <taxon>Pseudomonadati</taxon>
        <taxon>Pseudomonadota</taxon>
        <taxon>Gammaproteobacteria</taxon>
        <taxon>Pseudomonadales</taxon>
        <taxon>Marinobacteraceae</taxon>
        <taxon>Marinobacter</taxon>
    </lineage>
</organism>
<dbReference type="PANTHER" id="PTHR35563">
    <property type="entry name" value="BARREL METAL-DEPENDENT HYDROLASE, PUTATIVE (AFU_ORTHOLOGUE AFUA_1G16240)-RELATED"/>
    <property type="match status" value="1"/>
</dbReference>
<evidence type="ECO:0000313" key="3">
    <source>
        <dbReference type="Proteomes" id="UP000177445"/>
    </source>
</evidence>
<dbReference type="STRING" id="1874317.BKP64_10085"/>